<evidence type="ECO:0000256" key="3">
    <source>
        <dbReference type="ARBA" id="ARBA00023163"/>
    </source>
</evidence>
<keyword evidence="8" id="KW-1185">Reference proteome</keyword>
<keyword evidence="4" id="KW-0539">Nucleus</keyword>
<dbReference type="PANTHER" id="PTHR13935:SF63">
    <property type="entry name" value="BHLH DOMAIN-CONTAINING PROTEIN"/>
    <property type="match status" value="1"/>
</dbReference>
<evidence type="ECO:0000256" key="6">
    <source>
        <dbReference type="SAM" id="MobiDB-lite"/>
    </source>
</evidence>
<feature type="domain" description="BHLH" evidence="7">
    <location>
        <begin position="23"/>
        <end position="75"/>
    </location>
</feature>
<comment type="subcellular location">
    <subcellularLocation>
        <location evidence="1">Nucleus</location>
    </subcellularLocation>
</comment>
<dbReference type="Pfam" id="PF00010">
    <property type="entry name" value="HLH"/>
    <property type="match status" value="1"/>
</dbReference>
<evidence type="ECO:0000256" key="5">
    <source>
        <dbReference type="SAM" id="Coils"/>
    </source>
</evidence>
<dbReference type="SMART" id="SM00353">
    <property type="entry name" value="HLH"/>
    <property type="match status" value="1"/>
</dbReference>
<proteinExistence type="predicted"/>
<dbReference type="InterPro" id="IPR011598">
    <property type="entry name" value="bHLH_dom"/>
</dbReference>
<dbReference type="OrthoDB" id="752507at2759"/>
<feature type="region of interest" description="Disordered" evidence="6">
    <location>
        <begin position="1"/>
        <end position="25"/>
    </location>
</feature>
<dbReference type="AlphaFoldDB" id="A0A6J1CGH0"/>
<dbReference type="RefSeq" id="XP_022140719.1">
    <property type="nucleotide sequence ID" value="XM_022285027.1"/>
</dbReference>
<dbReference type="KEGG" id="mcha:111011315"/>
<dbReference type="GO" id="GO:0000981">
    <property type="term" value="F:DNA-binding transcription factor activity, RNA polymerase II-specific"/>
    <property type="evidence" value="ECO:0007669"/>
    <property type="project" value="TreeGrafter"/>
</dbReference>
<evidence type="ECO:0000259" key="7">
    <source>
        <dbReference type="PROSITE" id="PS50888"/>
    </source>
</evidence>
<accession>A0A6J1CGH0</accession>
<keyword evidence="5" id="KW-0175">Coiled coil</keyword>
<evidence type="ECO:0000256" key="2">
    <source>
        <dbReference type="ARBA" id="ARBA00023015"/>
    </source>
</evidence>
<dbReference type="Gene3D" id="4.10.280.10">
    <property type="entry name" value="Helix-loop-helix DNA-binding domain"/>
    <property type="match status" value="1"/>
</dbReference>
<evidence type="ECO:0000313" key="8">
    <source>
        <dbReference type="Proteomes" id="UP000504603"/>
    </source>
</evidence>
<sequence>MEGNREIRQWQTQPPPPPPLAAGTKVERKVMEKNRRNQMKLLYSKLKSLLPDQPSNVAMNVSDQVEEAINYIKSLETKLKRQQEKKEWLLRSGRSSSDDVGRNLPELKIREMGSAVEVVLTSGLGDWFIFYQIIHIFPEERAQIINASYSVLGTTVFYTLHAEIEDVVYEFGARKLTERLKKLVYGSTSDAEITQPSAAASYIHPPGAAAAYTPTTYNPHFRSHEI</sequence>
<dbReference type="PROSITE" id="PS50888">
    <property type="entry name" value="BHLH"/>
    <property type="match status" value="1"/>
</dbReference>
<dbReference type="InterPro" id="IPR015660">
    <property type="entry name" value="MASH1/Ascl1a-like"/>
</dbReference>
<keyword evidence="3" id="KW-0804">Transcription</keyword>
<evidence type="ECO:0000313" key="9">
    <source>
        <dbReference type="RefSeq" id="XP_022140719.1"/>
    </source>
</evidence>
<reference evidence="9" key="1">
    <citation type="submission" date="2025-08" db="UniProtKB">
        <authorList>
            <consortium name="RefSeq"/>
        </authorList>
    </citation>
    <scope>IDENTIFICATION</scope>
    <source>
        <strain evidence="9">OHB3-1</strain>
    </source>
</reference>
<dbReference type="GO" id="GO:0090575">
    <property type="term" value="C:RNA polymerase II transcription regulator complex"/>
    <property type="evidence" value="ECO:0007669"/>
    <property type="project" value="TreeGrafter"/>
</dbReference>
<organism evidence="8 9">
    <name type="scientific">Momordica charantia</name>
    <name type="common">Bitter gourd</name>
    <name type="synonym">Balsam pear</name>
    <dbReference type="NCBI Taxonomy" id="3673"/>
    <lineage>
        <taxon>Eukaryota</taxon>
        <taxon>Viridiplantae</taxon>
        <taxon>Streptophyta</taxon>
        <taxon>Embryophyta</taxon>
        <taxon>Tracheophyta</taxon>
        <taxon>Spermatophyta</taxon>
        <taxon>Magnoliopsida</taxon>
        <taxon>eudicotyledons</taxon>
        <taxon>Gunneridae</taxon>
        <taxon>Pentapetalae</taxon>
        <taxon>rosids</taxon>
        <taxon>fabids</taxon>
        <taxon>Cucurbitales</taxon>
        <taxon>Cucurbitaceae</taxon>
        <taxon>Momordiceae</taxon>
        <taxon>Momordica</taxon>
    </lineage>
</organism>
<dbReference type="GO" id="GO:0000977">
    <property type="term" value="F:RNA polymerase II transcription regulatory region sequence-specific DNA binding"/>
    <property type="evidence" value="ECO:0007669"/>
    <property type="project" value="TreeGrafter"/>
</dbReference>
<dbReference type="GO" id="GO:0046983">
    <property type="term" value="F:protein dimerization activity"/>
    <property type="evidence" value="ECO:0007669"/>
    <property type="project" value="InterPro"/>
</dbReference>
<dbReference type="SUPFAM" id="SSF47459">
    <property type="entry name" value="HLH, helix-loop-helix DNA-binding domain"/>
    <property type="match status" value="1"/>
</dbReference>
<feature type="coiled-coil region" evidence="5">
    <location>
        <begin position="65"/>
        <end position="92"/>
    </location>
</feature>
<evidence type="ECO:0000256" key="4">
    <source>
        <dbReference type="ARBA" id="ARBA00023242"/>
    </source>
</evidence>
<name>A0A6J1CGH0_MOMCH</name>
<dbReference type="Proteomes" id="UP000504603">
    <property type="component" value="Unplaced"/>
</dbReference>
<gene>
    <name evidence="9" type="primary">LOC111011315</name>
</gene>
<dbReference type="PANTHER" id="PTHR13935">
    <property type="entry name" value="ACHAETE-SCUTE TRANSCRIPTION FACTOR-RELATED"/>
    <property type="match status" value="1"/>
</dbReference>
<dbReference type="GeneID" id="111011315"/>
<protein>
    <submittedName>
        <fullName evidence="9">Transcription factor bHLH162-like</fullName>
    </submittedName>
</protein>
<keyword evidence="2" id="KW-0805">Transcription regulation</keyword>
<dbReference type="InterPro" id="IPR036638">
    <property type="entry name" value="HLH_DNA-bd_sf"/>
</dbReference>
<evidence type="ECO:0000256" key="1">
    <source>
        <dbReference type="ARBA" id="ARBA00004123"/>
    </source>
</evidence>